<dbReference type="PROSITE" id="PS50110">
    <property type="entry name" value="RESPONSE_REGULATORY"/>
    <property type="match status" value="1"/>
</dbReference>
<dbReference type="SMART" id="SM00448">
    <property type="entry name" value="REC"/>
    <property type="match status" value="1"/>
</dbReference>
<protein>
    <submittedName>
        <fullName evidence="10">DNA-binding response regulator</fullName>
    </submittedName>
</protein>
<feature type="DNA-binding region" description="OmpR/PhoB-type" evidence="7">
    <location>
        <begin position="133"/>
        <end position="231"/>
    </location>
</feature>
<dbReference type="Gene3D" id="1.10.10.10">
    <property type="entry name" value="Winged helix-like DNA-binding domain superfamily/Winged helix DNA-binding domain"/>
    <property type="match status" value="1"/>
</dbReference>
<evidence type="ECO:0000313" key="11">
    <source>
        <dbReference type="Proteomes" id="UP000284243"/>
    </source>
</evidence>
<dbReference type="GO" id="GO:0006355">
    <property type="term" value="P:regulation of DNA-templated transcription"/>
    <property type="evidence" value="ECO:0007669"/>
    <property type="project" value="InterPro"/>
</dbReference>
<evidence type="ECO:0000256" key="3">
    <source>
        <dbReference type="ARBA" id="ARBA00023015"/>
    </source>
</evidence>
<feature type="domain" description="OmpR/PhoB-type" evidence="9">
    <location>
        <begin position="133"/>
        <end position="231"/>
    </location>
</feature>
<dbReference type="SUPFAM" id="SSF46894">
    <property type="entry name" value="C-terminal effector domain of the bipartite response regulators"/>
    <property type="match status" value="1"/>
</dbReference>
<dbReference type="Pfam" id="PF00486">
    <property type="entry name" value="Trans_reg_C"/>
    <property type="match status" value="1"/>
</dbReference>
<evidence type="ECO:0000256" key="5">
    <source>
        <dbReference type="ARBA" id="ARBA00023163"/>
    </source>
</evidence>
<keyword evidence="4 7" id="KW-0238">DNA-binding</keyword>
<dbReference type="EMBL" id="QRYC01000005">
    <property type="protein sequence ID" value="RGU57488.1"/>
    <property type="molecule type" value="Genomic_DNA"/>
</dbReference>
<dbReference type="PROSITE" id="PS51755">
    <property type="entry name" value="OMPR_PHOB"/>
    <property type="match status" value="1"/>
</dbReference>
<dbReference type="GO" id="GO:0000976">
    <property type="term" value="F:transcription cis-regulatory region binding"/>
    <property type="evidence" value="ECO:0007669"/>
    <property type="project" value="TreeGrafter"/>
</dbReference>
<feature type="modified residue" description="4-aspartylphosphate" evidence="6">
    <location>
        <position position="56"/>
    </location>
</feature>
<accession>A0A412TUJ4</accession>
<dbReference type="InterPro" id="IPR039420">
    <property type="entry name" value="WalR-like"/>
</dbReference>
<dbReference type="Gene3D" id="3.40.50.2300">
    <property type="match status" value="1"/>
</dbReference>
<evidence type="ECO:0000256" key="1">
    <source>
        <dbReference type="ARBA" id="ARBA00022553"/>
    </source>
</evidence>
<keyword evidence="5" id="KW-0804">Transcription</keyword>
<keyword evidence="2" id="KW-0902">Two-component regulatory system</keyword>
<evidence type="ECO:0000256" key="2">
    <source>
        <dbReference type="ARBA" id="ARBA00023012"/>
    </source>
</evidence>
<dbReference type="GO" id="GO:0000156">
    <property type="term" value="F:phosphorelay response regulator activity"/>
    <property type="evidence" value="ECO:0007669"/>
    <property type="project" value="TreeGrafter"/>
</dbReference>
<evidence type="ECO:0000256" key="6">
    <source>
        <dbReference type="PROSITE-ProRule" id="PRU00169"/>
    </source>
</evidence>
<dbReference type="InterPro" id="IPR011006">
    <property type="entry name" value="CheY-like_superfamily"/>
</dbReference>
<dbReference type="PANTHER" id="PTHR48111:SF21">
    <property type="entry name" value="DNA-BINDING DUAL MASTER TRANSCRIPTIONAL REGULATOR RPAA"/>
    <property type="match status" value="1"/>
</dbReference>
<dbReference type="Pfam" id="PF00072">
    <property type="entry name" value="Response_reg"/>
    <property type="match status" value="1"/>
</dbReference>
<dbReference type="InterPro" id="IPR016032">
    <property type="entry name" value="Sig_transdc_resp-reg_C-effctor"/>
</dbReference>
<dbReference type="AlphaFoldDB" id="A0A412TUJ4"/>
<keyword evidence="3" id="KW-0805">Transcription regulation</keyword>
<organism evidence="10 11">
    <name type="scientific">Odoribacter splanchnicus</name>
    <dbReference type="NCBI Taxonomy" id="28118"/>
    <lineage>
        <taxon>Bacteria</taxon>
        <taxon>Pseudomonadati</taxon>
        <taxon>Bacteroidota</taxon>
        <taxon>Bacteroidia</taxon>
        <taxon>Bacteroidales</taxon>
        <taxon>Odoribacteraceae</taxon>
        <taxon>Odoribacter</taxon>
    </lineage>
</organism>
<gene>
    <name evidence="10" type="ORF">DWW57_05865</name>
</gene>
<dbReference type="PANTHER" id="PTHR48111">
    <property type="entry name" value="REGULATOR OF RPOS"/>
    <property type="match status" value="1"/>
</dbReference>
<evidence type="ECO:0000259" key="8">
    <source>
        <dbReference type="PROSITE" id="PS50110"/>
    </source>
</evidence>
<feature type="domain" description="Response regulatory" evidence="8">
    <location>
        <begin position="7"/>
        <end position="119"/>
    </location>
</feature>
<dbReference type="InterPro" id="IPR001789">
    <property type="entry name" value="Sig_transdc_resp-reg_receiver"/>
</dbReference>
<evidence type="ECO:0000313" key="10">
    <source>
        <dbReference type="EMBL" id="RGU57488.1"/>
    </source>
</evidence>
<dbReference type="RefSeq" id="WP_046451042.1">
    <property type="nucleotide sequence ID" value="NZ_JADMUD010000006.1"/>
</dbReference>
<dbReference type="CDD" id="cd00156">
    <property type="entry name" value="REC"/>
    <property type="match status" value="1"/>
</dbReference>
<dbReference type="Proteomes" id="UP000284243">
    <property type="component" value="Unassembled WGS sequence"/>
</dbReference>
<name>A0A412TUJ4_9BACT</name>
<evidence type="ECO:0000256" key="4">
    <source>
        <dbReference type="ARBA" id="ARBA00023125"/>
    </source>
</evidence>
<dbReference type="GO" id="GO:0032993">
    <property type="term" value="C:protein-DNA complex"/>
    <property type="evidence" value="ECO:0007669"/>
    <property type="project" value="TreeGrafter"/>
</dbReference>
<dbReference type="InterPro" id="IPR001867">
    <property type="entry name" value="OmpR/PhoB-type_DNA-bd"/>
</dbReference>
<dbReference type="InterPro" id="IPR036388">
    <property type="entry name" value="WH-like_DNA-bd_sf"/>
</dbReference>
<evidence type="ECO:0000256" key="7">
    <source>
        <dbReference type="PROSITE-ProRule" id="PRU01091"/>
    </source>
</evidence>
<proteinExistence type="predicted"/>
<keyword evidence="1 6" id="KW-0597">Phosphoprotein</keyword>
<reference evidence="10 11" key="1">
    <citation type="submission" date="2018-08" db="EMBL/GenBank/DDBJ databases">
        <title>A genome reference for cultivated species of the human gut microbiota.</title>
        <authorList>
            <person name="Zou Y."/>
            <person name="Xue W."/>
            <person name="Luo G."/>
        </authorList>
    </citation>
    <scope>NUCLEOTIDE SEQUENCE [LARGE SCALE GENOMIC DNA]</scope>
    <source>
        <strain evidence="10 11">AF16-14</strain>
    </source>
</reference>
<dbReference type="SUPFAM" id="SSF52172">
    <property type="entry name" value="CheY-like"/>
    <property type="match status" value="1"/>
</dbReference>
<sequence>MDTKKIKILYAEDNRITAQETGEALEDNGYEVKTVFDGDEAWLAYQSSRPDVVVLDYQMPGKTGIEVFLLIRQLDKKIPVLILSSYTELCAASLKIGTSDFVRKDGGIDELCARIEAALNRYPGPEITGHPSEKVYQLSPTSRFYPANSTLEIGDQRYPLKTMLAELLTIFCQNQNSFIPGTIICRRLWNNGNASKISLLRDYISELRKILKADTSLKIRSSYGKGYCFSTPEK</sequence>
<dbReference type="GO" id="GO:0005829">
    <property type="term" value="C:cytosol"/>
    <property type="evidence" value="ECO:0007669"/>
    <property type="project" value="TreeGrafter"/>
</dbReference>
<evidence type="ECO:0000259" key="9">
    <source>
        <dbReference type="PROSITE" id="PS51755"/>
    </source>
</evidence>
<comment type="caution">
    <text evidence="10">The sequence shown here is derived from an EMBL/GenBank/DDBJ whole genome shotgun (WGS) entry which is preliminary data.</text>
</comment>